<dbReference type="AlphaFoldDB" id="A0A5D4S328"/>
<name>A0A5D4S328_9BACI</name>
<comment type="caution">
    <text evidence="1">The sequence shown here is derived from an EMBL/GenBank/DDBJ whole genome shotgun (WGS) entry which is preliminary data.</text>
</comment>
<dbReference type="Proteomes" id="UP000322997">
    <property type="component" value="Unassembled WGS sequence"/>
</dbReference>
<dbReference type="RefSeq" id="WP_148984660.1">
    <property type="nucleotide sequence ID" value="NZ_JBNILK010000001.1"/>
</dbReference>
<gene>
    <name evidence="1" type="ORF">FZC83_05410</name>
</gene>
<proteinExistence type="predicted"/>
<dbReference type="EMBL" id="VTEQ01000001">
    <property type="protein sequence ID" value="TYS57001.1"/>
    <property type="molecule type" value="Genomic_DNA"/>
</dbReference>
<accession>A0A5D4S328</accession>
<protein>
    <submittedName>
        <fullName evidence="1">Uncharacterized protein</fullName>
    </submittedName>
</protein>
<evidence type="ECO:0000313" key="1">
    <source>
        <dbReference type="EMBL" id="TYS57001.1"/>
    </source>
</evidence>
<organism evidence="1 2">
    <name type="scientific">Rossellomorea marisflavi</name>
    <dbReference type="NCBI Taxonomy" id="189381"/>
    <lineage>
        <taxon>Bacteria</taxon>
        <taxon>Bacillati</taxon>
        <taxon>Bacillota</taxon>
        <taxon>Bacilli</taxon>
        <taxon>Bacillales</taxon>
        <taxon>Bacillaceae</taxon>
        <taxon>Rossellomorea</taxon>
    </lineage>
</organism>
<reference evidence="1 2" key="1">
    <citation type="submission" date="2019-08" db="EMBL/GenBank/DDBJ databases">
        <title>Bacillus genomes from the desert of Cuatro Cienegas, Coahuila.</title>
        <authorList>
            <person name="Olmedo-Alvarez G."/>
        </authorList>
    </citation>
    <scope>NUCLEOTIDE SEQUENCE [LARGE SCALE GENOMIC DNA]</scope>
    <source>
        <strain evidence="1 2">CH108_3D</strain>
    </source>
</reference>
<sequence>MLAVCSKAVSVVLEIEEGVAEYYKAQRIGTSNYYVCEIEKVIFVGTLIPSNDWPGSFIFLNELFALNANRETRAIVENPNLSLVELLPLMDRYGWAE</sequence>
<evidence type="ECO:0000313" key="2">
    <source>
        <dbReference type="Proteomes" id="UP000322997"/>
    </source>
</evidence>